<dbReference type="Pfam" id="PF13358">
    <property type="entry name" value="DDE_3"/>
    <property type="match status" value="1"/>
</dbReference>
<accession>A0A0B7NI02</accession>
<dbReference type="InterPro" id="IPR038717">
    <property type="entry name" value="Tc1-like_DDE_dom"/>
</dbReference>
<evidence type="ECO:0000256" key="1">
    <source>
        <dbReference type="SAM" id="MobiDB-lite"/>
    </source>
</evidence>
<dbReference type="NCBIfam" id="NF033545">
    <property type="entry name" value="transpos_IS630"/>
    <property type="match status" value="1"/>
</dbReference>
<dbReference type="Gene3D" id="3.30.420.10">
    <property type="entry name" value="Ribonuclease H-like superfamily/Ribonuclease H"/>
    <property type="match status" value="1"/>
</dbReference>
<protein>
    <recommendedName>
        <fullName evidence="2">Tc1-like transposase DDE domain-containing protein</fullName>
    </recommendedName>
</protein>
<feature type="region of interest" description="Disordered" evidence="1">
    <location>
        <begin position="63"/>
        <end position="84"/>
    </location>
</feature>
<dbReference type="EMBL" id="LN731777">
    <property type="protein sequence ID" value="CEP14957.1"/>
    <property type="molecule type" value="Genomic_DNA"/>
</dbReference>
<keyword evidence="4" id="KW-1185">Reference proteome</keyword>
<dbReference type="GO" id="GO:0003676">
    <property type="term" value="F:nucleic acid binding"/>
    <property type="evidence" value="ECO:0007669"/>
    <property type="project" value="InterPro"/>
</dbReference>
<evidence type="ECO:0000313" key="4">
    <source>
        <dbReference type="Proteomes" id="UP000054107"/>
    </source>
</evidence>
<reference evidence="3 4" key="1">
    <citation type="submission" date="2014-09" db="EMBL/GenBank/DDBJ databases">
        <authorList>
            <person name="Ellenberger Sabrina"/>
        </authorList>
    </citation>
    <scope>NUCLEOTIDE SEQUENCE [LARGE SCALE GENOMIC DNA]</scope>
    <source>
        <strain evidence="3 4">CBS 412.66</strain>
    </source>
</reference>
<proteinExistence type="predicted"/>
<dbReference type="AlphaFoldDB" id="A0A0B7NI02"/>
<name>A0A0B7NI02_9FUNG</name>
<sequence>MSYSFYFEDGQGNVVDEDGNDPMDIIDNEDPYKLEELTSYSAYIEARGKVMIEVDQDLAPLENKATKTKKTDSKETKNSITKSKRVSNEVKAHAVHLVDIHPKNSARAVALDLGLEPRNVQRWIIEAEGELAEATKNAVTEFYYKQPTATADQLLDRLTSTFEGLSLSRSTLYRYLNDLWILSLKKVQLEPLERNTPERIQERKKWVENIKAMGVDYMNNCVFIDESGFNANLRRTQGWAPKGEPAIVKVFTARANSISILGAISSKGLIKVCLRKPFPPSKKQKLAGGAKARTKGTVTNHYLRFIDDVLEEMDKYPEMNGYYLLMDNAPIHTSKLIGANIESHGYKCIYLPPYSPELNPIEQFWSVVKSNVKREFILKKDTLPAKIGDACNSVLPSSFEGFARYSVRRFDDCLNNLPI</sequence>
<dbReference type="InterPro" id="IPR036397">
    <property type="entry name" value="RNaseH_sf"/>
</dbReference>
<dbReference type="PANTHER" id="PTHR46564:SF1">
    <property type="entry name" value="TRANSPOSASE"/>
    <property type="match status" value="1"/>
</dbReference>
<organism evidence="3 4">
    <name type="scientific">Parasitella parasitica</name>
    <dbReference type="NCBI Taxonomy" id="35722"/>
    <lineage>
        <taxon>Eukaryota</taxon>
        <taxon>Fungi</taxon>
        <taxon>Fungi incertae sedis</taxon>
        <taxon>Mucoromycota</taxon>
        <taxon>Mucoromycotina</taxon>
        <taxon>Mucoromycetes</taxon>
        <taxon>Mucorales</taxon>
        <taxon>Mucorineae</taxon>
        <taxon>Mucoraceae</taxon>
        <taxon>Parasitella</taxon>
    </lineage>
</organism>
<feature type="domain" description="Tc1-like transposase DDE" evidence="2">
    <location>
        <begin position="300"/>
        <end position="383"/>
    </location>
</feature>
<gene>
    <name evidence="3" type="primary">PARPA_09147.1 scaffold 35524</name>
</gene>
<evidence type="ECO:0000313" key="3">
    <source>
        <dbReference type="EMBL" id="CEP14957.1"/>
    </source>
</evidence>
<dbReference type="OrthoDB" id="2212079at2759"/>
<evidence type="ECO:0000259" key="2">
    <source>
        <dbReference type="Pfam" id="PF13358"/>
    </source>
</evidence>
<dbReference type="STRING" id="35722.A0A0B7NI02"/>
<dbReference type="PANTHER" id="PTHR46564">
    <property type="entry name" value="TRANSPOSASE"/>
    <property type="match status" value="1"/>
</dbReference>
<dbReference type="Proteomes" id="UP000054107">
    <property type="component" value="Unassembled WGS sequence"/>
</dbReference>
<dbReference type="InterPro" id="IPR047655">
    <property type="entry name" value="Transpos_IS630-like"/>
</dbReference>